<keyword evidence="8" id="KW-1185">Reference proteome</keyword>
<evidence type="ECO:0000313" key="8">
    <source>
        <dbReference type="Proteomes" id="UP001501509"/>
    </source>
</evidence>
<proteinExistence type="predicted"/>
<reference evidence="7 8" key="1">
    <citation type="journal article" date="2019" name="Int. J. Syst. Evol. Microbiol.">
        <title>The Global Catalogue of Microorganisms (GCM) 10K type strain sequencing project: providing services to taxonomists for standard genome sequencing and annotation.</title>
        <authorList>
            <consortium name="The Broad Institute Genomics Platform"/>
            <consortium name="The Broad Institute Genome Sequencing Center for Infectious Disease"/>
            <person name="Wu L."/>
            <person name="Ma J."/>
        </authorList>
    </citation>
    <scope>NUCLEOTIDE SEQUENCE [LARGE SCALE GENOMIC DNA]</scope>
    <source>
        <strain evidence="7 8">JCM 6833</strain>
    </source>
</reference>
<evidence type="ECO:0000313" key="7">
    <source>
        <dbReference type="EMBL" id="GAA2586637.1"/>
    </source>
</evidence>
<keyword evidence="3 5" id="KW-1133">Transmembrane helix</keyword>
<keyword evidence="2 5" id="KW-0812">Transmembrane</keyword>
<sequence>MSAILVIVPAIVFGWAAIRKIMDPGETEQWLADLGFIWATRRFVRLIIGADLLVAGALIAAPRLGAALALAYLLASIPFIARGRAVGTGCSCFGKRTDSYLTSSWRNAALAGVILAWATGAVVAPGPWREQAWPVSLSIAVAATYIALAGVRKVFVRD</sequence>
<feature type="domain" description="Methylamine utilisation protein MauE" evidence="6">
    <location>
        <begin position="3"/>
        <end position="118"/>
    </location>
</feature>
<evidence type="ECO:0000256" key="5">
    <source>
        <dbReference type="SAM" id="Phobius"/>
    </source>
</evidence>
<comment type="caution">
    <text evidence="7">The sequence shown here is derived from an EMBL/GenBank/DDBJ whole genome shotgun (WGS) entry which is preliminary data.</text>
</comment>
<name>A0ABN3PKS3_9ACTN</name>
<evidence type="ECO:0000259" key="6">
    <source>
        <dbReference type="Pfam" id="PF07291"/>
    </source>
</evidence>
<dbReference type="Pfam" id="PF07291">
    <property type="entry name" value="MauE"/>
    <property type="match status" value="1"/>
</dbReference>
<evidence type="ECO:0000256" key="1">
    <source>
        <dbReference type="ARBA" id="ARBA00004141"/>
    </source>
</evidence>
<accession>A0ABN3PKS3</accession>
<evidence type="ECO:0000256" key="2">
    <source>
        <dbReference type="ARBA" id="ARBA00022692"/>
    </source>
</evidence>
<comment type="subcellular location">
    <subcellularLocation>
        <location evidence="1">Membrane</location>
        <topology evidence="1">Multi-pass membrane protein</topology>
    </subcellularLocation>
</comment>
<evidence type="ECO:0000256" key="3">
    <source>
        <dbReference type="ARBA" id="ARBA00022989"/>
    </source>
</evidence>
<dbReference type="EMBL" id="BAAATD010000002">
    <property type="protein sequence ID" value="GAA2586637.1"/>
    <property type="molecule type" value="Genomic_DNA"/>
</dbReference>
<gene>
    <name evidence="7" type="ORF">GCM10010411_19240</name>
</gene>
<evidence type="ECO:0000256" key="4">
    <source>
        <dbReference type="ARBA" id="ARBA00023136"/>
    </source>
</evidence>
<dbReference type="InterPro" id="IPR009908">
    <property type="entry name" value="Methylamine_util_MauE"/>
</dbReference>
<protein>
    <recommendedName>
        <fullName evidence="6">Methylamine utilisation protein MauE domain-containing protein</fullName>
    </recommendedName>
</protein>
<dbReference type="Proteomes" id="UP001501509">
    <property type="component" value="Unassembled WGS sequence"/>
</dbReference>
<feature type="transmembrane region" description="Helical" evidence="5">
    <location>
        <begin position="132"/>
        <end position="151"/>
    </location>
</feature>
<feature type="transmembrane region" description="Helical" evidence="5">
    <location>
        <begin position="43"/>
        <end position="74"/>
    </location>
</feature>
<dbReference type="RefSeq" id="WP_344539732.1">
    <property type="nucleotide sequence ID" value="NZ_BAAATD010000002.1"/>
</dbReference>
<feature type="transmembrane region" description="Helical" evidence="5">
    <location>
        <begin position="105"/>
        <end position="126"/>
    </location>
</feature>
<organism evidence="7 8">
    <name type="scientific">Actinomadura fulvescens</name>
    <dbReference type="NCBI Taxonomy" id="46160"/>
    <lineage>
        <taxon>Bacteria</taxon>
        <taxon>Bacillati</taxon>
        <taxon>Actinomycetota</taxon>
        <taxon>Actinomycetes</taxon>
        <taxon>Streptosporangiales</taxon>
        <taxon>Thermomonosporaceae</taxon>
        <taxon>Actinomadura</taxon>
    </lineage>
</organism>
<keyword evidence="4 5" id="KW-0472">Membrane</keyword>